<dbReference type="Proteomes" id="UP000199569">
    <property type="component" value="Unassembled WGS sequence"/>
</dbReference>
<organism evidence="1 2">
    <name type="scientific">Microvirga guangxiensis</name>
    <dbReference type="NCBI Taxonomy" id="549386"/>
    <lineage>
        <taxon>Bacteria</taxon>
        <taxon>Pseudomonadati</taxon>
        <taxon>Pseudomonadota</taxon>
        <taxon>Alphaproteobacteria</taxon>
        <taxon>Hyphomicrobiales</taxon>
        <taxon>Methylobacteriaceae</taxon>
        <taxon>Microvirga</taxon>
    </lineage>
</organism>
<proteinExistence type="predicted"/>
<protein>
    <recommendedName>
        <fullName evidence="3">DUF3124 domain-containing protein</fullName>
    </recommendedName>
</protein>
<dbReference type="EMBL" id="FMVJ01000005">
    <property type="protein sequence ID" value="SCY70736.1"/>
    <property type="molecule type" value="Genomic_DNA"/>
</dbReference>
<keyword evidence="2" id="KW-1185">Reference proteome</keyword>
<dbReference type="InterPro" id="IPR021471">
    <property type="entry name" value="DUF3124"/>
</dbReference>
<gene>
    <name evidence="1" type="ORF">SAMN02927923_02064</name>
</gene>
<sequence length="203" mass="22191">MHKRTFEAVALLLVAGGLLVWGLGRHPAHIAQVREQGKMAVSELRRGSVHEQLADPLDLFQVSLAEASPANVQVRRTVYVPAYSTIRITSGRSRVDLATTLSIHNTSRDKPLVLERVDYHNTDGGLIQTYLDEPVALKPLGTIEMFIAGEDRRAGMGANFMVDWAADGPISEPVIEAVMIGTQGTATYSFVSHGRPLRIVQPQ</sequence>
<dbReference type="RefSeq" id="WP_244510472.1">
    <property type="nucleotide sequence ID" value="NZ_FMVJ01000005.1"/>
</dbReference>
<evidence type="ECO:0000313" key="2">
    <source>
        <dbReference type="Proteomes" id="UP000199569"/>
    </source>
</evidence>
<evidence type="ECO:0000313" key="1">
    <source>
        <dbReference type="EMBL" id="SCY70736.1"/>
    </source>
</evidence>
<accession>A0A1G5I3U3</accession>
<dbReference type="AlphaFoldDB" id="A0A1G5I3U3"/>
<dbReference type="STRING" id="549386.SAMN02927923_02064"/>
<name>A0A1G5I3U3_9HYPH</name>
<dbReference type="Pfam" id="PF11322">
    <property type="entry name" value="DUF3124"/>
    <property type="match status" value="1"/>
</dbReference>
<reference evidence="1 2" key="1">
    <citation type="submission" date="2016-10" db="EMBL/GenBank/DDBJ databases">
        <authorList>
            <person name="de Groot N.N."/>
        </authorList>
    </citation>
    <scope>NUCLEOTIDE SEQUENCE [LARGE SCALE GENOMIC DNA]</scope>
    <source>
        <strain evidence="1 2">CGMCC 1.7666</strain>
    </source>
</reference>
<evidence type="ECO:0008006" key="3">
    <source>
        <dbReference type="Google" id="ProtNLM"/>
    </source>
</evidence>